<dbReference type="SUPFAM" id="SSF81324">
    <property type="entry name" value="Voltage-gated potassium channels"/>
    <property type="match status" value="1"/>
</dbReference>
<keyword evidence="8 11" id="KW-1133">Transmembrane helix</keyword>
<accession>A0A812JVQ5</accession>
<evidence type="ECO:0000256" key="10">
    <source>
        <dbReference type="SAM" id="MobiDB-lite"/>
    </source>
</evidence>
<dbReference type="UniPathway" id="UPA00109">
    <property type="reaction ID" value="UER00182"/>
</dbReference>
<organism evidence="15 16">
    <name type="scientific">Symbiodinium necroappetens</name>
    <dbReference type="NCBI Taxonomy" id="1628268"/>
    <lineage>
        <taxon>Eukaryota</taxon>
        <taxon>Sar</taxon>
        <taxon>Alveolata</taxon>
        <taxon>Dinophyceae</taxon>
        <taxon>Suessiales</taxon>
        <taxon>Symbiodiniaceae</taxon>
        <taxon>Symbiodinium</taxon>
    </lineage>
</organism>
<feature type="domain" description="Phosphofructokinase" evidence="13">
    <location>
        <begin position="164"/>
        <end position="431"/>
    </location>
</feature>
<feature type="region of interest" description="Disordered" evidence="10">
    <location>
        <begin position="1593"/>
        <end position="1616"/>
    </location>
</feature>
<dbReference type="InterPro" id="IPR000023">
    <property type="entry name" value="Phosphofructokinase_dom"/>
</dbReference>
<dbReference type="InterPro" id="IPR035966">
    <property type="entry name" value="PKF_sf"/>
</dbReference>
<comment type="caution">
    <text evidence="15">The sequence shown here is derived from an EMBL/GenBank/DDBJ whole genome shotgun (WGS) entry which is preliminary data.</text>
</comment>
<dbReference type="OrthoDB" id="537915at2759"/>
<evidence type="ECO:0000256" key="9">
    <source>
        <dbReference type="ARBA" id="ARBA00023136"/>
    </source>
</evidence>
<evidence type="ECO:0000256" key="3">
    <source>
        <dbReference type="ARBA" id="ARBA00022679"/>
    </source>
</evidence>
<feature type="transmembrane region" description="Helical" evidence="11">
    <location>
        <begin position="969"/>
        <end position="989"/>
    </location>
</feature>
<name>A0A812JVQ5_9DINO</name>
<feature type="region of interest" description="Disordered" evidence="10">
    <location>
        <begin position="1501"/>
        <end position="1571"/>
    </location>
</feature>
<evidence type="ECO:0000256" key="7">
    <source>
        <dbReference type="ARBA" id="ARBA00022842"/>
    </source>
</evidence>
<proteinExistence type="predicted"/>
<feature type="region of interest" description="Disordered" evidence="10">
    <location>
        <begin position="1375"/>
        <end position="1403"/>
    </location>
</feature>
<dbReference type="GO" id="GO:0046872">
    <property type="term" value="F:metal ion binding"/>
    <property type="evidence" value="ECO:0007669"/>
    <property type="project" value="UniProtKB-KW"/>
</dbReference>
<evidence type="ECO:0000256" key="4">
    <source>
        <dbReference type="ARBA" id="ARBA00022692"/>
    </source>
</evidence>
<feature type="domain" description="Phosphofructokinase" evidence="13">
    <location>
        <begin position="1661"/>
        <end position="1881"/>
    </location>
</feature>
<keyword evidence="3" id="KW-0808">Transferase</keyword>
<feature type="transmembrane region" description="Helical" evidence="11">
    <location>
        <begin position="931"/>
        <end position="949"/>
    </location>
</feature>
<keyword evidence="9 11" id="KW-0472">Membrane</keyword>
<gene>
    <name evidence="15" type="primary">PFK5</name>
    <name evidence="15" type="ORF">SNEC2469_LOCUS2197</name>
</gene>
<evidence type="ECO:0000256" key="6">
    <source>
        <dbReference type="ARBA" id="ARBA00022777"/>
    </source>
</evidence>
<feature type="domain" description="Ion transport" evidence="14">
    <location>
        <begin position="899"/>
        <end position="1073"/>
    </location>
</feature>
<dbReference type="EMBL" id="CAJNJA010006553">
    <property type="protein sequence ID" value="CAE7211882.1"/>
    <property type="molecule type" value="Genomic_DNA"/>
</dbReference>
<feature type="compositionally biased region" description="Polar residues" evidence="10">
    <location>
        <begin position="1547"/>
        <end position="1571"/>
    </location>
</feature>
<protein>
    <submittedName>
        <fullName evidence="15">PFK5 protein</fullName>
    </submittedName>
</protein>
<feature type="compositionally biased region" description="Low complexity" evidence="10">
    <location>
        <begin position="1528"/>
        <end position="1546"/>
    </location>
</feature>
<evidence type="ECO:0000259" key="14">
    <source>
        <dbReference type="Pfam" id="PF00520"/>
    </source>
</evidence>
<dbReference type="PRINTS" id="PR00476">
    <property type="entry name" value="PHFRCTKINASE"/>
</dbReference>
<dbReference type="Gene3D" id="3.40.50.450">
    <property type="match status" value="2"/>
</dbReference>
<dbReference type="InterPro" id="IPR005821">
    <property type="entry name" value="Ion_trans_dom"/>
</dbReference>
<evidence type="ECO:0000256" key="5">
    <source>
        <dbReference type="ARBA" id="ARBA00022723"/>
    </source>
</evidence>
<evidence type="ECO:0000313" key="15">
    <source>
        <dbReference type="EMBL" id="CAE7211882.1"/>
    </source>
</evidence>
<evidence type="ECO:0000259" key="13">
    <source>
        <dbReference type="Pfam" id="PF00365"/>
    </source>
</evidence>
<evidence type="ECO:0000256" key="8">
    <source>
        <dbReference type="ARBA" id="ARBA00022989"/>
    </source>
</evidence>
<keyword evidence="6" id="KW-0418">Kinase</keyword>
<dbReference type="GO" id="GO:0003872">
    <property type="term" value="F:6-phosphofructokinase activity"/>
    <property type="evidence" value="ECO:0007669"/>
    <property type="project" value="InterPro"/>
</dbReference>
<feature type="domain" description="Phosphofructokinase" evidence="13">
    <location>
        <begin position="599"/>
        <end position="675"/>
    </location>
</feature>
<dbReference type="GO" id="GO:0006002">
    <property type="term" value="P:fructose 6-phosphate metabolic process"/>
    <property type="evidence" value="ECO:0007669"/>
    <property type="project" value="InterPro"/>
</dbReference>
<feature type="region of interest" description="Disordered" evidence="10">
    <location>
        <begin position="1418"/>
        <end position="1449"/>
    </location>
</feature>
<keyword evidence="7" id="KW-0460">Magnesium</keyword>
<feature type="transmembrane region" description="Helical" evidence="11">
    <location>
        <begin position="1043"/>
        <end position="1068"/>
    </location>
</feature>
<feature type="chain" id="PRO_5032752322" evidence="12">
    <location>
        <begin position="18"/>
        <end position="1935"/>
    </location>
</feature>
<keyword evidence="12" id="KW-0732">Signal</keyword>
<evidence type="ECO:0000256" key="12">
    <source>
        <dbReference type="SAM" id="SignalP"/>
    </source>
</evidence>
<evidence type="ECO:0000256" key="11">
    <source>
        <dbReference type="SAM" id="Phobius"/>
    </source>
</evidence>
<keyword evidence="16" id="KW-1185">Reference proteome</keyword>
<dbReference type="InterPro" id="IPR050929">
    <property type="entry name" value="PFKA"/>
</dbReference>
<evidence type="ECO:0000313" key="16">
    <source>
        <dbReference type="Proteomes" id="UP000601435"/>
    </source>
</evidence>
<reference evidence="15" key="1">
    <citation type="submission" date="2021-02" db="EMBL/GenBank/DDBJ databases">
        <authorList>
            <person name="Dougan E. K."/>
            <person name="Rhodes N."/>
            <person name="Thang M."/>
            <person name="Chan C."/>
        </authorList>
    </citation>
    <scope>NUCLEOTIDE SEQUENCE</scope>
</reference>
<keyword evidence="4 11" id="KW-0812">Transmembrane</keyword>
<comment type="subcellular location">
    <subcellularLocation>
        <location evidence="2">Membrane</location>
        <topology evidence="2">Multi-pass membrane protein</topology>
    </subcellularLocation>
</comment>
<sequence>MRLLFLLQTSLVTVVLSMKCPGSPSFMHASAEVVAVADASCTDVQQEMLARVQSPSWKDPHNAGTYKILPSKSSSQLAFSRLTGDKKYTDKMTITLADTSGKCMIMGCSESQVFSVVDFSTNYCNLRNLYCSSEDGCQTVKHAFNVVESKVTPSLGGIFQRLKAYGVPYVYGVKSGFGGLADEQNWLELTPEVVQDIHNKGGTVLESERGNARHADMAAMLQTRRCKQLFILGGDGAHKGALQLASALKAIDHECALVAVPSTVDNDLAMVDTSFGFDTACTEARDCVQAAYVEATCNANCIGLVKLLGLGSGFLAMNATMAARNVDLCLLPEMEIDLEKVLAHCESVMATKGYAVIVVADGAKSSLFRRAGVAEGDVGIWLRDQILARFKEKSRPLTIKYIDPTYMVRSVKANAYDSSYCAALADHAVHAAMAGFTCVSVVRTYMRYVYLPIHACVTHPKRVNPLGRWFGRMAFSTGQPRFEPDGFEYAAMPDQAADLKKISTPMDIAAILPSSSAISRLECVSLCEKFPSKNVDNPIKGALAEKSYRTLFVQSDWFTTQSFDRSGAADSAPRTYLQFQRAGPSRDIHFDPKDTEMAAAIVTCGGLCPGLNNVIREIVMMCFAYGMKKVYGIIGGFKGCVEDDKWVELTPATVENIHKLGGSILVSDRGNPPHSEIAKVFGAEDTDFQTVQIRLRPSGLGASTAAGLFWVRETCLHLGSHGEFGSADSTDKIVSHHNAAYSMLLQEKETLRQELDEISSLKHGQQEGKDEEPPMDIDSMIRVAVQGEDGRSQQSQQDVVSTCSKVSNERALHNWATLIYRASSDFRLAKRMQIPSDPALQLHPLWLAKQQTKQAGFAAASNLRLNISTALKTGDRRTDASSCLQPYIMNPYGTKRLGWGLLGVVMILWDLVVIPLTVFELGGFEGVVDAMGYMTFSYWFLDLAGSFLVGSDMEGTLEMRPGPIAVGYLRTWFFPDLLIIILDVVLFIVTSMASESDGAEAAETFRIARGLRLMRFIRLLRLHKAATIVDVIQMRMRSEYLTLLVKMLRQSMLIIVVNHYIACAWFSVSDLINQVIYAFVAFSSFVSAVTNAANELRAFTPPDCLCEMRSSQQEVQIRRFLGDQKVSSDLWCRIRKFCQEANSRARMVTEQDIAVFNEIPESLRIVLHEELYRDFFREAHIFSGFQDLTEGSQIVKRVCHFCFEAVHAKLDVFVDGTEADKVFVSRFLTLKPQSFATVAASEGGSFFAYLRSLGLLLIGYAEVAEENNTRITDLTLGEILIRAFAKRPKPDSRAWIFLAHQFPCQVQSQGRAPEDVRKLQSAALLDPTPRFGVPQCGPGYVDTTAGNAYYPWSCAGSCAGGIFWATKDCNCACARQERSPSPSPPSGGSGSSNPVGPVTTQRPRTTSHYIAVPAVQEDPPSYKNIVPSPSTTKAPAAKEASGSVEGGRGGNGAVVAATVVSVGLLVCGVAACIWISTVPQKSMPHLHVAEVPAVTVHAPAEHCPQPVDAGKPPRPRTSSKMSTDSQVSDRSLISGSRISSRTSCPSEQSQNSGQFTKTWEGPTASTTSSALRPTIVNATLWAHRVDAADTPGQLAAEGSRGSSKLSRVEPENGSSSRLKAVLVRAVGFANLNNDDANKSVRITSLSSLSPDVARKGGGPSVQVMQRRNIRQYYVLGGDGTHKGAMQSFKSMTEIGHKCAVVGVPKTIDNDITLVDRTFGFDTACTEARKAIDSAYIEATTNANCIGLVKLMGRHCGWIASTATIAARNVDICLIPEMNISLPKVMDYVAEVMRRQKYAVIVVAEGCGDTLITSDGGKDAGGNKVLADIGPFLKDAITKHLKSIDIPVSIKYIDPTYMIRAVPANAFDSIYCSVLAQMAVHAAMAGYTGISVGKVDERYVMLPIHSIVDKGARKVDLQSRVFERMLDTTGQPSLAP</sequence>
<evidence type="ECO:0000256" key="1">
    <source>
        <dbReference type="ARBA" id="ARBA00001946"/>
    </source>
</evidence>
<dbReference type="Pfam" id="PF00365">
    <property type="entry name" value="PFK"/>
    <property type="match status" value="3"/>
</dbReference>
<dbReference type="Pfam" id="PF00520">
    <property type="entry name" value="Ion_trans"/>
    <property type="match status" value="1"/>
</dbReference>
<feature type="compositionally biased region" description="Polar residues" evidence="10">
    <location>
        <begin position="1516"/>
        <end position="1526"/>
    </location>
</feature>
<dbReference type="InterPro" id="IPR022953">
    <property type="entry name" value="ATP_PFK"/>
</dbReference>
<dbReference type="SUPFAM" id="SSF53784">
    <property type="entry name" value="Phosphofructokinase"/>
    <property type="match status" value="3"/>
</dbReference>
<feature type="transmembrane region" description="Helical" evidence="11">
    <location>
        <begin position="897"/>
        <end position="919"/>
    </location>
</feature>
<evidence type="ECO:0000256" key="2">
    <source>
        <dbReference type="ARBA" id="ARBA00004141"/>
    </source>
</evidence>
<dbReference type="PANTHER" id="PTHR45770">
    <property type="entry name" value="ATP-DEPENDENT 6-PHOSPHOFRUCTOKINASE 1"/>
    <property type="match status" value="1"/>
</dbReference>
<comment type="cofactor">
    <cofactor evidence="1">
        <name>Mg(2+)</name>
        <dbReference type="ChEBI" id="CHEBI:18420"/>
    </cofactor>
</comment>
<keyword evidence="5" id="KW-0479">Metal-binding</keyword>
<dbReference type="Proteomes" id="UP000601435">
    <property type="component" value="Unassembled WGS sequence"/>
</dbReference>
<feature type="signal peptide" evidence="12">
    <location>
        <begin position="1"/>
        <end position="17"/>
    </location>
</feature>
<dbReference type="Gene3D" id="3.40.50.460">
    <property type="entry name" value="Phosphofructokinase domain"/>
    <property type="match status" value="2"/>
</dbReference>